<dbReference type="OrthoDB" id="1287559at2759"/>
<feature type="compositionally biased region" description="Acidic residues" evidence="1">
    <location>
        <begin position="112"/>
        <end position="125"/>
    </location>
</feature>
<accession>A0A314YGY5</accession>
<dbReference type="EMBL" id="PJQY01001322">
    <property type="protein sequence ID" value="PQQ03658.1"/>
    <property type="molecule type" value="Genomic_DNA"/>
</dbReference>
<evidence type="ECO:0000313" key="4">
    <source>
        <dbReference type="Proteomes" id="UP000250321"/>
    </source>
</evidence>
<gene>
    <name evidence="3" type="ORF">Pyn_25842</name>
</gene>
<sequence length="251" mass="28648">MFVLLFRWRVQIRKALSPEKANASTAKEVENEENKEDDEDKILNEMEELTYAMERKKKRTKKLLSKRRAQDKVRKATGMQIDALQDGYTDNELFSLASIKGKKDLVAVDSTEYDGENGDLGDSENEESHEQTQEASSSDIDSDEERRRYDAQMEDLLDQAYEQYVSKKEGSAKQRKRIKQANSEDAQLLEDVDGSDMVQSDYESDKEQGGQEKNPLLEALDDGEGPTQEEITNNWFSQDIFSRSCRAGGFG</sequence>
<keyword evidence="3" id="KW-0808">Transferase</keyword>
<feature type="region of interest" description="Disordered" evidence="1">
    <location>
        <begin position="19"/>
        <end position="42"/>
    </location>
</feature>
<evidence type="ECO:0000313" key="3">
    <source>
        <dbReference type="EMBL" id="PQQ03658.1"/>
    </source>
</evidence>
<dbReference type="GO" id="GO:0032259">
    <property type="term" value="P:methylation"/>
    <property type="evidence" value="ECO:0007669"/>
    <property type="project" value="UniProtKB-KW"/>
</dbReference>
<organism evidence="3 4">
    <name type="scientific">Prunus yedoensis var. nudiflora</name>
    <dbReference type="NCBI Taxonomy" id="2094558"/>
    <lineage>
        <taxon>Eukaryota</taxon>
        <taxon>Viridiplantae</taxon>
        <taxon>Streptophyta</taxon>
        <taxon>Embryophyta</taxon>
        <taxon>Tracheophyta</taxon>
        <taxon>Spermatophyta</taxon>
        <taxon>Magnoliopsida</taxon>
        <taxon>eudicotyledons</taxon>
        <taxon>Gunneridae</taxon>
        <taxon>Pentapetalae</taxon>
        <taxon>rosids</taxon>
        <taxon>fabids</taxon>
        <taxon>Rosales</taxon>
        <taxon>Rosaceae</taxon>
        <taxon>Amygdaloideae</taxon>
        <taxon>Amygdaleae</taxon>
        <taxon>Prunus</taxon>
    </lineage>
</organism>
<evidence type="ECO:0000259" key="2">
    <source>
        <dbReference type="Pfam" id="PF11861"/>
    </source>
</evidence>
<keyword evidence="4" id="KW-1185">Reference proteome</keyword>
<feature type="compositionally biased region" description="Acidic residues" evidence="1">
    <location>
        <begin position="30"/>
        <end position="42"/>
    </location>
</feature>
<dbReference type="Pfam" id="PF11861">
    <property type="entry name" value="DUF3381"/>
    <property type="match status" value="1"/>
</dbReference>
<reference evidence="3 4" key="1">
    <citation type="submission" date="2018-02" db="EMBL/GenBank/DDBJ databases">
        <title>Draft genome of wild Prunus yedoensis var. nudiflora.</title>
        <authorList>
            <person name="Baek S."/>
            <person name="Kim J.-H."/>
            <person name="Choi K."/>
            <person name="Kim G.-B."/>
            <person name="Cho A."/>
            <person name="Jang H."/>
            <person name="Shin C.-H."/>
            <person name="Yu H.-J."/>
            <person name="Mun J.-H."/>
        </authorList>
    </citation>
    <scope>NUCLEOTIDE SEQUENCE [LARGE SCALE GENOMIC DNA]</scope>
    <source>
        <strain evidence="4">cv. Jeju island</strain>
        <tissue evidence="3">Leaf</tissue>
    </source>
</reference>
<feature type="domain" description="DUF3381" evidence="2">
    <location>
        <begin position="4"/>
        <end position="74"/>
    </location>
</feature>
<comment type="caution">
    <text evidence="3">The sequence shown here is derived from an EMBL/GenBank/DDBJ whole genome shotgun (WGS) entry which is preliminary data.</text>
</comment>
<feature type="region of interest" description="Disordered" evidence="1">
    <location>
        <begin position="112"/>
        <end position="235"/>
    </location>
</feature>
<keyword evidence="3" id="KW-0489">Methyltransferase</keyword>
<dbReference type="InterPro" id="IPR024576">
    <property type="entry name" value="rRNA_MeTfrase_Spb1_DUF3381"/>
</dbReference>
<dbReference type="STRING" id="2094558.A0A314YGY5"/>
<protein>
    <submittedName>
        <fullName evidence="3">Putative rRNA methyltransferase</fullName>
    </submittedName>
</protein>
<dbReference type="Proteomes" id="UP000250321">
    <property type="component" value="Unassembled WGS sequence"/>
</dbReference>
<evidence type="ECO:0000256" key="1">
    <source>
        <dbReference type="SAM" id="MobiDB-lite"/>
    </source>
</evidence>
<dbReference type="AlphaFoldDB" id="A0A314YGY5"/>
<dbReference type="GO" id="GO:0008168">
    <property type="term" value="F:methyltransferase activity"/>
    <property type="evidence" value="ECO:0007669"/>
    <property type="project" value="UniProtKB-KW"/>
</dbReference>
<name>A0A314YGY5_PRUYE</name>
<proteinExistence type="predicted"/>